<name>A0A5B7K9S4_PORTR</name>
<reference evidence="1 2" key="1">
    <citation type="submission" date="2019-05" db="EMBL/GenBank/DDBJ databases">
        <title>Another draft genome of Portunus trituberculatus and its Hox gene families provides insights of decapod evolution.</title>
        <authorList>
            <person name="Jeong J.-H."/>
            <person name="Song I."/>
            <person name="Kim S."/>
            <person name="Choi T."/>
            <person name="Kim D."/>
            <person name="Ryu S."/>
            <person name="Kim W."/>
        </authorList>
    </citation>
    <scope>NUCLEOTIDE SEQUENCE [LARGE SCALE GENOMIC DNA]</scope>
    <source>
        <tissue evidence="1">Muscle</tissue>
    </source>
</reference>
<keyword evidence="2" id="KW-1185">Reference proteome</keyword>
<organism evidence="1 2">
    <name type="scientific">Portunus trituberculatus</name>
    <name type="common">Swimming crab</name>
    <name type="synonym">Neptunus trituberculatus</name>
    <dbReference type="NCBI Taxonomy" id="210409"/>
    <lineage>
        <taxon>Eukaryota</taxon>
        <taxon>Metazoa</taxon>
        <taxon>Ecdysozoa</taxon>
        <taxon>Arthropoda</taxon>
        <taxon>Crustacea</taxon>
        <taxon>Multicrustacea</taxon>
        <taxon>Malacostraca</taxon>
        <taxon>Eumalacostraca</taxon>
        <taxon>Eucarida</taxon>
        <taxon>Decapoda</taxon>
        <taxon>Pleocyemata</taxon>
        <taxon>Brachyura</taxon>
        <taxon>Eubrachyura</taxon>
        <taxon>Portunoidea</taxon>
        <taxon>Portunidae</taxon>
        <taxon>Portuninae</taxon>
        <taxon>Portunus</taxon>
    </lineage>
</organism>
<evidence type="ECO:0000313" key="1">
    <source>
        <dbReference type="EMBL" id="MPD05741.1"/>
    </source>
</evidence>
<protein>
    <submittedName>
        <fullName evidence="1">Uncharacterized protein</fullName>
    </submittedName>
</protein>
<proteinExistence type="predicted"/>
<dbReference type="EMBL" id="VSRR010147514">
    <property type="protein sequence ID" value="MPD05741.1"/>
    <property type="molecule type" value="Genomic_DNA"/>
</dbReference>
<evidence type="ECO:0000313" key="2">
    <source>
        <dbReference type="Proteomes" id="UP000324222"/>
    </source>
</evidence>
<accession>A0A5B7K9S4</accession>
<sequence length="15" mass="1861">MKWRGESWRTAALRL</sequence>
<comment type="caution">
    <text evidence="1">The sequence shown here is derived from an EMBL/GenBank/DDBJ whole genome shotgun (WGS) entry which is preliminary data.</text>
</comment>
<dbReference type="Proteomes" id="UP000324222">
    <property type="component" value="Unassembled WGS sequence"/>
</dbReference>
<gene>
    <name evidence="1" type="ORF">E2C01_101501</name>
</gene>